<accession>A0A4Y2DRA4</accession>
<evidence type="ECO:0000313" key="1">
    <source>
        <dbReference type="EMBL" id="GBM19352.1"/>
    </source>
</evidence>
<gene>
    <name evidence="1" type="ORF">AVEN_195989_1</name>
</gene>
<protein>
    <submittedName>
        <fullName evidence="1">Uncharacterized protein</fullName>
    </submittedName>
</protein>
<evidence type="ECO:0000313" key="2">
    <source>
        <dbReference type="Proteomes" id="UP000499080"/>
    </source>
</evidence>
<dbReference type="AlphaFoldDB" id="A0A4Y2DRA4"/>
<organism evidence="1 2">
    <name type="scientific">Araneus ventricosus</name>
    <name type="common">Orbweaver spider</name>
    <name type="synonym">Epeira ventricosa</name>
    <dbReference type="NCBI Taxonomy" id="182803"/>
    <lineage>
        <taxon>Eukaryota</taxon>
        <taxon>Metazoa</taxon>
        <taxon>Ecdysozoa</taxon>
        <taxon>Arthropoda</taxon>
        <taxon>Chelicerata</taxon>
        <taxon>Arachnida</taxon>
        <taxon>Araneae</taxon>
        <taxon>Araneomorphae</taxon>
        <taxon>Entelegynae</taxon>
        <taxon>Araneoidea</taxon>
        <taxon>Araneidae</taxon>
        <taxon>Araneus</taxon>
    </lineage>
</organism>
<reference evidence="1 2" key="1">
    <citation type="journal article" date="2019" name="Sci. Rep.">
        <title>Orb-weaving spider Araneus ventricosus genome elucidates the spidroin gene catalogue.</title>
        <authorList>
            <person name="Kono N."/>
            <person name="Nakamura H."/>
            <person name="Ohtoshi R."/>
            <person name="Moran D.A.P."/>
            <person name="Shinohara A."/>
            <person name="Yoshida Y."/>
            <person name="Fujiwara M."/>
            <person name="Mori M."/>
            <person name="Tomita M."/>
            <person name="Arakawa K."/>
        </authorList>
    </citation>
    <scope>NUCLEOTIDE SEQUENCE [LARGE SCALE GENOMIC DNA]</scope>
</reference>
<sequence length="105" mass="11816">MSNNDRLPDNYLVAPSIVLFYKQSGEIALEMHISRDLQRGNAGTSIDFVTPVVKAMVYRFLNYSFREKSLVVTGTGELVSHRCRVEERAGLKLTGFGNVMVFNLD</sequence>
<proteinExistence type="predicted"/>
<dbReference type="EMBL" id="BGPR01000422">
    <property type="protein sequence ID" value="GBM19352.1"/>
    <property type="molecule type" value="Genomic_DNA"/>
</dbReference>
<keyword evidence="2" id="KW-1185">Reference proteome</keyword>
<name>A0A4Y2DRA4_ARAVE</name>
<comment type="caution">
    <text evidence="1">The sequence shown here is derived from an EMBL/GenBank/DDBJ whole genome shotgun (WGS) entry which is preliminary data.</text>
</comment>
<dbReference type="Proteomes" id="UP000499080">
    <property type="component" value="Unassembled WGS sequence"/>
</dbReference>